<dbReference type="EMBL" id="CM041536">
    <property type="protein sequence ID" value="KAI3370998.1"/>
    <property type="molecule type" value="Genomic_DNA"/>
</dbReference>
<dbReference type="Proteomes" id="UP000831701">
    <property type="component" value="Chromosome 6"/>
</dbReference>
<comment type="caution">
    <text evidence="1">The sequence shown here is derived from an EMBL/GenBank/DDBJ whole genome shotgun (WGS) entry which is preliminary data.</text>
</comment>
<keyword evidence="2" id="KW-1185">Reference proteome</keyword>
<evidence type="ECO:0000313" key="2">
    <source>
        <dbReference type="Proteomes" id="UP000831701"/>
    </source>
</evidence>
<accession>A0ACB8WT23</accession>
<sequence>MLEETYITGQKFGSNFKLPRQKRRGRCSSKDGLAPSVSRPLSNWDVCGMNWFDQSGKHVPQISSLLLMNLRKPWKAIPGTYLKKLKKRMPHICHAMLLKPEEVTLKKAKSKQEKLKYLIIIVKMSSDKLLFM</sequence>
<organism evidence="1 2">
    <name type="scientific">Scortum barcoo</name>
    <name type="common">barcoo grunter</name>
    <dbReference type="NCBI Taxonomy" id="214431"/>
    <lineage>
        <taxon>Eukaryota</taxon>
        <taxon>Metazoa</taxon>
        <taxon>Chordata</taxon>
        <taxon>Craniata</taxon>
        <taxon>Vertebrata</taxon>
        <taxon>Euteleostomi</taxon>
        <taxon>Actinopterygii</taxon>
        <taxon>Neopterygii</taxon>
        <taxon>Teleostei</taxon>
        <taxon>Neoteleostei</taxon>
        <taxon>Acanthomorphata</taxon>
        <taxon>Eupercaria</taxon>
        <taxon>Centrarchiformes</taxon>
        <taxon>Terapontoidei</taxon>
        <taxon>Terapontidae</taxon>
        <taxon>Scortum</taxon>
    </lineage>
</organism>
<protein>
    <submittedName>
        <fullName evidence="1">Uncharacterized protein</fullName>
    </submittedName>
</protein>
<gene>
    <name evidence="1" type="ORF">L3Q82_023647</name>
</gene>
<name>A0ACB8WT23_9TELE</name>
<proteinExistence type="predicted"/>
<reference evidence="1" key="1">
    <citation type="submission" date="2022-04" db="EMBL/GenBank/DDBJ databases">
        <title>Jade perch genome.</title>
        <authorList>
            <person name="Chao B."/>
        </authorList>
    </citation>
    <scope>NUCLEOTIDE SEQUENCE</scope>
    <source>
        <strain evidence="1">CB-2022</strain>
    </source>
</reference>
<evidence type="ECO:0000313" key="1">
    <source>
        <dbReference type="EMBL" id="KAI3370998.1"/>
    </source>
</evidence>